<dbReference type="HAMAP" id="MF_01113">
    <property type="entry name" value="DNApol_IV"/>
    <property type="match status" value="1"/>
</dbReference>
<evidence type="ECO:0000256" key="11">
    <source>
        <dbReference type="ARBA" id="ARBA00022763"/>
    </source>
</evidence>
<keyword evidence="14" id="KW-0238">DNA-binding</keyword>
<evidence type="ECO:0000256" key="5">
    <source>
        <dbReference type="ARBA" id="ARBA00022457"/>
    </source>
</evidence>
<dbReference type="InterPro" id="IPR022880">
    <property type="entry name" value="DNApol_IV"/>
</dbReference>
<keyword evidence="15" id="KW-0234">DNA repair</keyword>
<keyword evidence="5" id="KW-0515">Mutator protein</keyword>
<comment type="cofactor">
    <cofactor evidence="1">
        <name>Mg(2+)</name>
        <dbReference type="ChEBI" id="CHEBI:18420"/>
    </cofactor>
</comment>
<keyword evidence="9" id="KW-0235">DNA replication</keyword>
<dbReference type="AlphaFoldDB" id="A0A3B0TQL1"/>
<dbReference type="InterPro" id="IPR050116">
    <property type="entry name" value="DNA_polymerase-Y"/>
</dbReference>
<organism evidence="18">
    <name type="scientific">hydrothermal vent metagenome</name>
    <dbReference type="NCBI Taxonomy" id="652676"/>
    <lineage>
        <taxon>unclassified sequences</taxon>
        <taxon>metagenomes</taxon>
        <taxon>ecological metagenomes</taxon>
    </lineage>
</organism>
<keyword evidence="7 18" id="KW-0808">Transferase</keyword>
<dbReference type="Pfam" id="PF21999">
    <property type="entry name" value="IMS_HHH_1"/>
    <property type="match status" value="1"/>
</dbReference>
<dbReference type="InterPro" id="IPR001126">
    <property type="entry name" value="UmuC"/>
</dbReference>
<dbReference type="Gene3D" id="3.40.1170.60">
    <property type="match status" value="1"/>
</dbReference>
<evidence type="ECO:0000256" key="9">
    <source>
        <dbReference type="ARBA" id="ARBA00022705"/>
    </source>
</evidence>
<evidence type="ECO:0000256" key="12">
    <source>
        <dbReference type="ARBA" id="ARBA00022842"/>
    </source>
</evidence>
<evidence type="ECO:0000256" key="4">
    <source>
        <dbReference type="ARBA" id="ARBA00012417"/>
    </source>
</evidence>
<dbReference type="GO" id="GO:0042276">
    <property type="term" value="P:error-prone translesion synthesis"/>
    <property type="evidence" value="ECO:0007669"/>
    <property type="project" value="TreeGrafter"/>
</dbReference>
<evidence type="ECO:0000256" key="1">
    <source>
        <dbReference type="ARBA" id="ARBA00001946"/>
    </source>
</evidence>
<dbReference type="Gene3D" id="3.30.1490.100">
    <property type="entry name" value="DNA polymerase, Y-family, little finger domain"/>
    <property type="match status" value="1"/>
</dbReference>
<dbReference type="GO" id="GO:0005829">
    <property type="term" value="C:cytosol"/>
    <property type="evidence" value="ECO:0007669"/>
    <property type="project" value="TreeGrafter"/>
</dbReference>
<evidence type="ECO:0000256" key="7">
    <source>
        <dbReference type="ARBA" id="ARBA00022679"/>
    </source>
</evidence>
<dbReference type="GO" id="GO:0003887">
    <property type="term" value="F:DNA-directed DNA polymerase activity"/>
    <property type="evidence" value="ECO:0007669"/>
    <property type="project" value="UniProtKB-KW"/>
</dbReference>
<evidence type="ECO:0000256" key="8">
    <source>
        <dbReference type="ARBA" id="ARBA00022695"/>
    </source>
</evidence>
<keyword evidence="11" id="KW-0227">DNA damage</keyword>
<protein>
    <recommendedName>
        <fullName evidence="4">DNA-directed DNA polymerase</fullName>
        <ecNumber evidence="4">2.7.7.7</ecNumber>
    </recommendedName>
</protein>
<evidence type="ECO:0000256" key="2">
    <source>
        <dbReference type="ARBA" id="ARBA00004496"/>
    </source>
</evidence>
<keyword evidence="12" id="KW-0460">Magnesium</keyword>
<evidence type="ECO:0000256" key="15">
    <source>
        <dbReference type="ARBA" id="ARBA00023204"/>
    </source>
</evidence>
<dbReference type="InterPro" id="IPR053848">
    <property type="entry name" value="IMS_HHH_1"/>
</dbReference>
<dbReference type="SUPFAM" id="SSF100879">
    <property type="entry name" value="Lesion bypass DNA polymerase (Y-family), little finger domain"/>
    <property type="match status" value="1"/>
</dbReference>
<dbReference type="InterPro" id="IPR036775">
    <property type="entry name" value="DNA_pol_Y-fam_lit_finger_sf"/>
</dbReference>
<feature type="domain" description="UmuC" evidence="17">
    <location>
        <begin position="8"/>
        <end position="188"/>
    </location>
</feature>
<dbReference type="InterPro" id="IPR043502">
    <property type="entry name" value="DNA/RNA_pol_sf"/>
</dbReference>
<evidence type="ECO:0000256" key="16">
    <source>
        <dbReference type="ARBA" id="ARBA00049244"/>
    </source>
</evidence>
<evidence type="ECO:0000256" key="14">
    <source>
        <dbReference type="ARBA" id="ARBA00023125"/>
    </source>
</evidence>
<sequence>MNSFAEHFLHVDMDAFFVEVERLYDPSLRGQAVVVGGLGNRGVVSSASYEARAHGVRSAMPIVEARRRAPHARFVASSMGRYGEVSEQVFETLRGVTPTMERLSVDEAFLDISGLRRHFDTALDVAREIRARIRSEVGIPASVGLATRKFISKLASEDAKPDGIYLVRAGEELAYLHPMPLRKLWGVGQATFAALEALGATTIGHVAQIDVEILRARLGPSLGQHLWQLSRGIDERSVTPGGGAKSVSVESTFATDVVGVESLERELLRLSDRLAGRLRRAGVRGRTVEIKVRYATFETVSRSVTPPNAVRRTHEIWQHGKELLAKLDIGNQPIRLLGIGVAQVGDAAAAEQLTLDTPVVRAADDAAELVRERFGDTSIMPASILGSEDRDRS</sequence>
<reference evidence="18" key="1">
    <citation type="submission" date="2018-06" db="EMBL/GenBank/DDBJ databases">
        <authorList>
            <person name="Zhirakovskaya E."/>
        </authorList>
    </citation>
    <scope>NUCLEOTIDE SEQUENCE</scope>
</reference>
<dbReference type="Gene3D" id="3.30.70.270">
    <property type="match status" value="1"/>
</dbReference>
<keyword evidence="6" id="KW-0963">Cytoplasm</keyword>
<proteinExistence type="inferred from homology"/>
<dbReference type="SUPFAM" id="SSF56672">
    <property type="entry name" value="DNA/RNA polymerases"/>
    <property type="match status" value="1"/>
</dbReference>
<comment type="catalytic activity">
    <reaction evidence="16">
        <text>DNA(n) + a 2'-deoxyribonucleoside 5'-triphosphate = DNA(n+1) + diphosphate</text>
        <dbReference type="Rhea" id="RHEA:22508"/>
        <dbReference type="Rhea" id="RHEA-COMP:17339"/>
        <dbReference type="Rhea" id="RHEA-COMP:17340"/>
        <dbReference type="ChEBI" id="CHEBI:33019"/>
        <dbReference type="ChEBI" id="CHEBI:61560"/>
        <dbReference type="ChEBI" id="CHEBI:173112"/>
        <dbReference type="EC" id="2.7.7.7"/>
    </reaction>
</comment>
<dbReference type="FunFam" id="3.30.1490.100:FF:000004">
    <property type="entry name" value="DNA polymerase IV"/>
    <property type="match status" value="1"/>
</dbReference>
<dbReference type="GO" id="GO:0046872">
    <property type="term" value="F:metal ion binding"/>
    <property type="evidence" value="ECO:0007669"/>
    <property type="project" value="UniProtKB-KW"/>
</dbReference>
<comment type="similarity">
    <text evidence="3">Belongs to the DNA polymerase type-Y family.</text>
</comment>
<evidence type="ECO:0000313" key="18">
    <source>
        <dbReference type="EMBL" id="VAW09356.1"/>
    </source>
</evidence>
<dbReference type="EC" id="2.7.7.7" evidence="4"/>
<dbReference type="InterPro" id="IPR017961">
    <property type="entry name" value="DNA_pol_Y-fam_little_finger"/>
</dbReference>
<dbReference type="Gene3D" id="1.10.150.20">
    <property type="entry name" value="5' to 3' exonuclease, C-terminal subdomain"/>
    <property type="match status" value="1"/>
</dbReference>
<gene>
    <name evidence="18" type="ORF">MNBD_ACTINO02-572</name>
</gene>
<evidence type="ECO:0000256" key="13">
    <source>
        <dbReference type="ARBA" id="ARBA00022932"/>
    </source>
</evidence>
<keyword evidence="10" id="KW-0479">Metal-binding</keyword>
<evidence type="ECO:0000256" key="10">
    <source>
        <dbReference type="ARBA" id="ARBA00022723"/>
    </source>
</evidence>
<dbReference type="PROSITE" id="PS50173">
    <property type="entry name" value="UMUC"/>
    <property type="match status" value="1"/>
</dbReference>
<dbReference type="NCBIfam" id="NF002677">
    <property type="entry name" value="PRK02406.1"/>
    <property type="match status" value="1"/>
</dbReference>
<dbReference type="Pfam" id="PF11799">
    <property type="entry name" value="IMS_C"/>
    <property type="match status" value="1"/>
</dbReference>
<dbReference type="GO" id="GO:0003684">
    <property type="term" value="F:damaged DNA binding"/>
    <property type="evidence" value="ECO:0007669"/>
    <property type="project" value="InterPro"/>
</dbReference>
<dbReference type="EMBL" id="UOEK01000562">
    <property type="protein sequence ID" value="VAW09356.1"/>
    <property type="molecule type" value="Genomic_DNA"/>
</dbReference>
<dbReference type="CDD" id="cd03586">
    <property type="entry name" value="PolY_Pol_IV_kappa"/>
    <property type="match status" value="1"/>
</dbReference>
<dbReference type="InterPro" id="IPR043128">
    <property type="entry name" value="Rev_trsase/Diguanyl_cyclase"/>
</dbReference>
<dbReference type="GO" id="GO:0006260">
    <property type="term" value="P:DNA replication"/>
    <property type="evidence" value="ECO:0007669"/>
    <property type="project" value="UniProtKB-KW"/>
</dbReference>
<keyword evidence="8 18" id="KW-0548">Nucleotidyltransferase</keyword>
<evidence type="ECO:0000259" key="17">
    <source>
        <dbReference type="PROSITE" id="PS50173"/>
    </source>
</evidence>
<accession>A0A3B0TQL1</accession>
<dbReference type="Pfam" id="PF00817">
    <property type="entry name" value="IMS"/>
    <property type="match status" value="1"/>
</dbReference>
<dbReference type="GO" id="GO:0006281">
    <property type="term" value="P:DNA repair"/>
    <property type="evidence" value="ECO:0007669"/>
    <property type="project" value="UniProtKB-KW"/>
</dbReference>
<comment type="subcellular location">
    <subcellularLocation>
        <location evidence="2">Cytoplasm</location>
    </subcellularLocation>
</comment>
<dbReference type="PANTHER" id="PTHR11076:SF33">
    <property type="entry name" value="DNA POLYMERASE KAPPA"/>
    <property type="match status" value="1"/>
</dbReference>
<evidence type="ECO:0000256" key="6">
    <source>
        <dbReference type="ARBA" id="ARBA00022490"/>
    </source>
</evidence>
<name>A0A3B0TQL1_9ZZZZ</name>
<dbReference type="GO" id="GO:0009432">
    <property type="term" value="P:SOS response"/>
    <property type="evidence" value="ECO:0007669"/>
    <property type="project" value="TreeGrafter"/>
</dbReference>
<evidence type="ECO:0000256" key="3">
    <source>
        <dbReference type="ARBA" id="ARBA00010945"/>
    </source>
</evidence>
<dbReference type="PANTHER" id="PTHR11076">
    <property type="entry name" value="DNA REPAIR POLYMERASE UMUC / TRANSFERASE FAMILY MEMBER"/>
    <property type="match status" value="1"/>
</dbReference>
<keyword evidence="13" id="KW-0239">DNA-directed DNA polymerase</keyword>